<evidence type="ECO:0000256" key="1">
    <source>
        <dbReference type="ARBA" id="ARBA00022490"/>
    </source>
</evidence>
<proteinExistence type="inferred from homology"/>
<dbReference type="Proteomes" id="UP000677228">
    <property type="component" value="Unassembled WGS sequence"/>
</dbReference>
<organism evidence="8 9">
    <name type="scientific">Didymodactylos carnosus</name>
    <dbReference type="NCBI Taxonomy" id="1234261"/>
    <lineage>
        <taxon>Eukaryota</taxon>
        <taxon>Metazoa</taxon>
        <taxon>Spiralia</taxon>
        <taxon>Gnathifera</taxon>
        <taxon>Rotifera</taxon>
        <taxon>Eurotatoria</taxon>
        <taxon>Bdelloidea</taxon>
        <taxon>Philodinida</taxon>
        <taxon>Philodinidae</taxon>
        <taxon>Didymodactylos</taxon>
    </lineage>
</organism>
<evidence type="ECO:0000313" key="7">
    <source>
        <dbReference type="EMBL" id="CAF1138584.1"/>
    </source>
</evidence>
<comment type="subcellular location">
    <subcellularLocation>
        <location evidence="5">Cytoplasm</location>
    </subcellularLocation>
</comment>
<dbReference type="GO" id="GO:0016279">
    <property type="term" value="F:protein-lysine N-methyltransferase activity"/>
    <property type="evidence" value="ECO:0007669"/>
    <property type="project" value="UniProtKB-UniRule"/>
</dbReference>
<dbReference type="InterPro" id="IPR026635">
    <property type="entry name" value="Efm4/METTL10"/>
</dbReference>
<dbReference type="Pfam" id="PF13847">
    <property type="entry name" value="Methyltransf_31"/>
    <property type="match status" value="1"/>
</dbReference>
<dbReference type="EMBL" id="CAJNOK010011370">
    <property type="protein sequence ID" value="CAF1138584.1"/>
    <property type="molecule type" value="Genomic_DNA"/>
</dbReference>
<dbReference type="HAMAP" id="MF_03188">
    <property type="entry name" value="Methyltr_EFM4"/>
    <property type="match status" value="1"/>
</dbReference>
<dbReference type="Gene3D" id="3.40.50.150">
    <property type="entry name" value="Vaccinia Virus protein VP39"/>
    <property type="match status" value="1"/>
</dbReference>
<evidence type="ECO:0000256" key="5">
    <source>
        <dbReference type="HAMAP-Rule" id="MF_03188"/>
    </source>
</evidence>
<evidence type="ECO:0000313" key="9">
    <source>
        <dbReference type="Proteomes" id="UP000682733"/>
    </source>
</evidence>
<dbReference type="GO" id="GO:0032259">
    <property type="term" value="P:methylation"/>
    <property type="evidence" value="ECO:0007669"/>
    <property type="project" value="UniProtKB-KW"/>
</dbReference>
<evidence type="ECO:0000256" key="4">
    <source>
        <dbReference type="ARBA" id="ARBA00022691"/>
    </source>
</evidence>
<dbReference type="CDD" id="cd02440">
    <property type="entry name" value="AdoMet_MTases"/>
    <property type="match status" value="1"/>
</dbReference>
<evidence type="ECO:0000313" key="8">
    <source>
        <dbReference type="EMBL" id="CAF3930589.1"/>
    </source>
</evidence>
<accession>A0A8S2LZB2</accession>
<keyword evidence="4 5" id="KW-0949">S-adenosyl-L-methionine</keyword>
<keyword evidence="1 5" id="KW-0963">Cytoplasm</keyword>
<reference evidence="8" key="1">
    <citation type="submission" date="2021-02" db="EMBL/GenBank/DDBJ databases">
        <authorList>
            <person name="Nowell W R."/>
        </authorList>
    </citation>
    <scope>NUCLEOTIDE SEQUENCE</scope>
</reference>
<gene>
    <name evidence="7" type="ORF">OVA965_LOCUS21009</name>
    <name evidence="8" type="ORF">TMI583_LOCUS21555</name>
</gene>
<keyword evidence="2 5" id="KW-0489">Methyltransferase</keyword>
<dbReference type="GO" id="GO:0005737">
    <property type="term" value="C:cytoplasm"/>
    <property type="evidence" value="ECO:0007669"/>
    <property type="project" value="UniProtKB-SubCell"/>
</dbReference>
<dbReference type="SUPFAM" id="SSF53335">
    <property type="entry name" value="S-adenosyl-L-methionine-dependent methyltransferases"/>
    <property type="match status" value="1"/>
</dbReference>
<dbReference type="EC" id="2.1.1.-" evidence="5"/>
<name>A0A8S2LZB2_9BILA</name>
<comment type="similarity">
    <text evidence="5">Belongs to the class I-like SAM-binding methyltransferase superfamily. EFM4 family.</text>
</comment>
<sequence length="220" mass="25248">MSDNESDERESVIGRKDYWDSLYNDELNNFNDFGDEGEVWFGKTILKKLIDTICDIVQNKNFNICDIGTGNGHVINRLAKQGYQKLTGIDYSESAIELAKSQNVNYAHLTHFQVCDMVDPSTFPSSEFDVCIDKGTFDAILLSKENKDKSRQTYIQVLYEHLKSNGLFFIVSCNWTKNELIEFFLDKFTLEKQIDTPTMSFGGKQGNTVTFLVFRKAEHI</sequence>
<comment type="function">
    <text evidence="5">S-adenosyl-L-methionine-dependent protein-lysine N-methyltransferase that methylates elongation factor 1-alpha.</text>
</comment>
<dbReference type="AlphaFoldDB" id="A0A8S2LZB2"/>
<protein>
    <recommendedName>
        <fullName evidence="5">Protein-lysine N-methyltransferase OVA965_LOCUS21009</fullName>
        <ecNumber evidence="5">2.1.1.-</ecNumber>
    </recommendedName>
</protein>
<dbReference type="InterPro" id="IPR029063">
    <property type="entry name" value="SAM-dependent_MTases_sf"/>
</dbReference>
<dbReference type="PANTHER" id="PTHR12843">
    <property type="entry name" value="PROTEIN-LYSINE N-METHYLTRANSFERASE METTL10"/>
    <property type="match status" value="1"/>
</dbReference>
<feature type="domain" description="Methyltransferase" evidence="6">
    <location>
        <begin position="59"/>
        <end position="190"/>
    </location>
</feature>
<dbReference type="Proteomes" id="UP000682733">
    <property type="component" value="Unassembled WGS sequence"/>
</dbReference>
<keyword evidence="3 5" id="KW-0808">Transferase</keyword>
<evidence type="ECO:0000256" key="3">
    <source>
        <dbReference type="ARBA" id="ARBA00022679"/>
    </source>
</evidence>
<dbReference type="PANTHER" id="PTHR12843:SF5">
    <property type="entry name" value="EEF1A LYSINE METHYLTRANSFERASE 2"/>
    <property type="match status" value="1"/>
</dbReference>
<comment type="caution">
    <text evidence="8">The sequence shown here is derived from an EMBL/GenBank/DDBJ whole genome shotgun (WGS) entry which is preliminary data.</text>
</comment>
<evidence type="ECO:0000259" key="6">
    <source>
        <dbReference type="Pfam" id="PF13847"/>
    </source>
</evidence>
<dbReference type="EMBL" id="CAJOBA010025334">
    <property type="protein sequence ID" value="CAF3930589.1"/>
    <property type="molecule type" value="Genomic_DNA"/>
</dbReference>
<dbReference type="InterPro" id="IPR025714">
    <property type="entry name" value="Methyltranfer_dom"/>
</dbReference>
<evidence type="ECO:0000256" key="2">
    <source>
        <dbReference type="ARBA" id="ARBA00022603"/>
    </source>
</evidence>